<dbReference type="GO" id="GO:0003700">
    <property type="term" value="F:DNA-binding transcription factor activity"/>
    <property type="evidence" value="ECO:0007669"/>
    <property type="project" value="InterPro"/>
</dbReference>
<dbReference type="CDD" id="cd07377">
    <property type="entry name" value="WHTH_GntR"/>
    <property type="match status" value="1"/>
</dbReference>
<reference evidence="5 6" key="1">
    <citation type="journal article" date="2019" name="Front. Microbiol.">
        <title>Genomic Features for Desiccation Tolerance and Sugar Biosynthesis in the Extremophile Gloeocapsopsis sp. UTEX B3054.</title>
        <authorList>
            <person name="Urrejola C."/>
            <person name="Alcorta J."/>
            <person name="Salas L."/>
            <person name="Vasquez M."/>
            <person name="Polz M.F."/>
            <person name="Vicuna R."/>
            <person name="Diez B."/>
        </authorList>
    </citation>
    <scope>NUCLEOTIDE SEQUENCE [LARGE SCALE GENOMIC DNA]</scope>
    <source>
        <strain evidence="5 6">1H9</strain>
    </source>
</reference>
<keyword evidence="1" id="KW-0805">Transcription regulation</keyword>
<dbReference type="InterPro" id="IPR036390">
    <property type="entry name" value="WH_DNA-bd_sf"/>
</dbReference>
<dbReference type="PANTHER" id="PTHR43537:SF5">
    <property type="entry name" value="UXU OPERON TRANSCRIPTIONAL REGULATOR"/>
    <property type="match status" value="1"/>
</dbReference>
<gene>
    <name evidence="5" type="ORF">BWI75_10865</name>
</gene>
<dbReference type="InterPro" id="IPR011711">
    <property type="entry name" value="GntR_C"/>
</dbReference>
<dbReference type="Pfam" id="PF00392">
    <property type="entry name" value="GntR"/>
    <property type="match status" value="1"/>
</dbReference>
<dbReference type="PANTHER" id="PTHR43537">
    <property type="entry name" value="TRANSCRIPTIONAL REGULATOR, GNTR FAMILY"/>
    <property type="match status" value="1"/>
</dbReference>
<dbReference type="EMBL" id="NAPY01000014">
    <property type="protein sequence ID" value="MUL36834.1"/>
    <property type="molecule type" value="Genomic_DNA"/>
</dbReference>
<evidence type="ECO:0000256" key="3">
    <source>
        <dbReference type="ARBA" id="ARBA00023163"/>
    </source>
</evidence>
<keyword evidence="2" id="KW-0238">DNA-binding</keyword>
<comment type="caution">
    <text evidence="5">The sequence shown here is derived from an EMBL/GenBank/DDBJ whole genome shotgun (WGS) entry which is preliminary data.</text>
</comment>
<keyword evidence="6" id="KW-1185">Reference proteome</keyword>
<dbReference type="InterPro" id="IPR008920">
    <property type="entry name" value="TF_FadR/GntR_C"/>
</dbReference>
<evidence type="ECO:0000256" key="1">
    <source>
        <dbReference type="ARBA" id="ARBA00023015"/>
    </source>
</evidence>
<sequence>MKRRSQLTIVHRSLEVQAADAIREEILSGILTPGSRLLEIELSERLNLSRGTIRSALQQLTYEGLVEQFPYRGCAVSGLSSRDAWELYTLRNALEGLAAKLIAESITPTKTKILNTKLQQLVKAAKLGKWQELADTDFALHKTIIELSEHQRLQQQYKIVEQQIRLYIVSCNAIHPDLNEIRLQHESLVDAICSGNAEVAEQIAKEHNGDGQALIAHLKALEQENLNLQEND</sequence>
<accession>A0A6N8FVN2</accession>
<dbReference type="AlphaFoldDB" id="A0A6N8FVN2"/>
<dbReference type="PRINTS" id="PR00035">
    <property type="entry name" value="HTHGNTR"/>
</dbReference>
<dbReference type="Gene3D" id="1.20.120.530">
    <property type="entry name" value="GntR ligand-binding domain-like"/>
    <property type="match status" value="1"/>
</dbReference>
<dbReference type="InterPro" id="IPR036388">
    <property type="entry name" value="WH-like_DNA-bd_sf"/>
</dbReference>
<evidence type="ECO:0000313" key="6">
    <source>
        <dbReference type="Proteomes" id="UP000441797"/>
    </source>
</evidence>
<dbReference type="SUPFAM" id="SSF48008">
    <property type="entry name" value="GntR ligand-binding domain-like"/>
    <property type="match status" value="1"/>
</dbReference>
<dbReference type="PROSITE" id="PS50949">
    <property type="entry name" value="HTH_GNTR"/>
    <property type="match status" value="1"/>
</dbReference>
<organism evidence="5 6">
    <name type="scientific">Gloeocapsopsis dulcis AAB1 = 1H9</name>
    <dbReference type="NCBI Taxonomy" id="1433147"/>
    <lineage>
        <taxon>Bacteria</taxon>
        <taxon>Bacillati</taxon>
        <taxon>Cyanobacteriota</taxon>
        <taxon>Cyanophyceae</taxon>
        <taxon>Oscillatoriophycideae</taxon>
        <taxon>Chroococcales</taxon>
        <taxon>Chroococcaceae</taxon>
        <taxon>Gloeocapsopsis</taxon>
        <taxon>Gloeocapsopsis dulcis</taxon>
    </lineage>
</organism>
<dbReference type="Proteomes" id="UP000441797">
    <property type="component" value="Unassembled WGS sequence"/>
</dbReference>
<keyword evidence="3" id="KW-0804">Transcription</keyword>
<evidence type="ECO:0000259" key="4">
    <source>
        <dbReference type="PROSITE" id="PS50949"/>
    </source>
</evidence>
<proteinExistence type="predicted"/>
<name>A0A6N8FVN2_9CHRO</name>
<evidence type="ECO:0000256" key="2">
    <source>
        <dbReference type="ARBA" id="ARBA00023125"/>
    </source>
</evidence>
<dbReference type="Pfam" id="PF07729">
    <property type="entry name" value="FCD"/>
    <property type="match status" value="1"/>
</dbReference>
<dbReference type="InterPro" id="IPR000524">
    <property type="entry name" value="Tscrpt_reg_HTH_GntR"/>
</dbReference>
<dbReference type="OrthoDB" id="9813468at2"/>
<feature type="domain" description="HTH gntR-type" evidence="4">
    <location>
        <begin position="12"/>
        <end position="79"/>
    </location>
</feature>
<dbReference type="SMART" id="SM00345">
    <property type="entry name" value="HTH_GNTR"/>
    <property type="match status" value="1"/>
</dbReference>
<dbReference type="Gene3D" id="1.10.10.10">
    <property type="entry name" value="Winged helix-like DNA-binding domain superfamily/Winged helix DNA-binding domain"/>
    <property type="match status" value="1"/>
</dbReference>
<dbReference type="GO" id="GO:0003677">
    <property type="term" value="F:DNA binding"/>
    <property type="evidence" value="ECO:0007669"/>
    <property type="project" value="UniProtKB-KW"/>
</dbReference>
<protein>
    <submittedName>
        <fullName evidence="5">GntR family transcriptional regulator</fullName>
    </submittedName>
</protein>
<dbReference type="SUPFAM" id="SSF46785">
    <property type="entry name" value="Winged helix' DNA-binding domain"/>
    <property type="match status" value="1"/>
</dbReference>
<dbReference type="SMART" id="SM00895">
    <property type="entry name" value="FCD"/>
    <property type="match status" value="1"/>
</dbReference>
<evidence type="ECO:0000313" key="5">
    <source>
        <dbReference type="EMBL" id="MUL36834.1"/>
    </source>
</evidence>